<dbReference type="GO" id="GO:0016020">
    <property type="term" value="C:membrane"/>
    <property type="evidence" value="ECO:0007669"/>
    <property type="project" value="UniProtKB-SubCell"/>
</dbReference>
<dbReference type="InterPro" id="IPR001611">
    <property type="entry name" value="Leu-rich_rpt"/>
</dbReference>
<dbReference type="InterPro" id="IPR032675">
    <property type="entry name" value="LRR_dom_sf"/>
</dbReference>
<proteinExistence type="predicted"/>
<accession>A0A3S3MN26</accession>
<dbReference type="STRING" id="337451.A0A3S3MN26"/>
<dbReference type="Gene3D" id="3.80.10.10">
    <property type="entry name" value="Ribonuclease Inhibitor"/>
    <property type="match status" value="1"/>
</dbReference>
<keyword evidence="9" id="KW-1185">Reference proteome</keyword>
<dbReference type="GO" id="GO:0016301">
    <property type="term" value="F:kinase activity"/>
    <property type="evidence" value="ECO:0007669"/>
    <property type="project" value="UniProtKB-KW"/>
</dbReference>
<dbReference type="Proteomes" id="UP000283530">
    <property type="component" value="Unassembled WGS sequence"/>
</dbReference>
<dbReference type="AlphaFoldDB" id="A0A3S3MN26"/>
<keyword evidence="8" id="KW-0675">Receptor</keyword>
<dbReference type="Gene3D" id="2.60.120.430">
    <property type="entry name" value="Galactose-binding lectin"/>
    <property type="match status" value="2"/>
</dbReference>
<evidence type="ECO:0000256" key="5">
    <source>
        <dbReference type="ARBA" id="ARBA00023180"/>
    </source>
</evidence>
<reference evidence="8 9" key="1">
    <citation type="journal article" date="2019" name="Nat. Plants">
        <title>Stout camphor tree genome fills gaps in understanding of flowering plant genome evolution.</title>
        <authorList>
            <person name="Chaw S.M."/>
            <person name="Liu Y.C."/>
            <person name="Wu Y.W."/>
            <person name="Wang H.Y."/>
            <person name="Lin C.I."/>
            <person name="Wu C.S."/>
            <person name="Ke H.M."/>
            <person name="Chang L.Y."/>
            <person name="Hsu C.Y."/>
            <person name="Yang H.T."/>
            <person name="Sudianto E."/>
            <person name="Hsu M.H."/>
            <person name="Wu K.P."/>
            <person name="Wang L.N."/>
            <person name="Leebens-Mack J.H."/>
            <person name="Tsai I.J."/>
        </authorList>
    </citation>
    <scope>NUCLEOTIDE SEQUENCE [LARGE SCALE GENOMIC DNA]</scope>
    <source>
        <strain evidence="9">cv. Chaw 1501</strain>
        <tissue evidence="8">Young leaves</tissue>
    </source>
</reference>
<dbReference type="InterPro" id="IPR024788">
    <property type="entry name" value="Malectin-like_Carb-bd_dom"/>
</dbReference>
<keyword evidence="2" id="KW-0433">Leucine-rich repeat</keyword>
<evidence type="ECO:0000256" key="4">
    <source>
        <dbReference type="ARBA" id="ARBA00022737"/>
    </source>
</evidence>
<evidence type="ECO:0000256" key="1">
    <source>
        <dbReference type="ARBA" id="ARBA00004167"/>
    </source>
</evidence>
<feature type="domain" description="Malectin-like" evidence="7">
    <location>
        <begin position="29"/>
        <end position="349"/>
    </location>
</feature>
<keyword evidence="5" id="KW-0325">Glycoprotein</keyword>
<keyword evidence="3 6" id="KW-0732">Signal</keyword>
<sequence length="503" mass="55691">MMSLSIFLLWLVSIPISIHSLPPRTDIHINCGATEELNEGGVKWMADEGFITVGNKTTLKTPDLTPFLSSLRFFSDEKARKYCYVIPVTKGAKYIVRTTYYYGAYDGGKEPPVFDQIIDGSKWSTVNTSENYSKGLTSFYEIAVAAMGRKLSVCLARNKQTKSNPFISALEVVFMENSMYNSTDFTKYALSTVARGRFGFDGEIMSYPDDPFNRYWAPYSDNVNMAVTSHSNITATDFWNLPPARAFETALTQSRGKQLQIKWPAIYLPSASYYIALYFQDNRNPSPYTWRVFSVTVDGKNFYKNLNVSTSGVAVFGTQWPLAGQTEIVLTPDEASPVGPVINAGEILQIVPLGGRTLARDVVSMEDIAKSFRTGLWTGLEIPAFLPAIHGQDLCALMVKNVRVVSMNLTGIGVSGTLSPSIANLTAVTDIWLGDNKLSGSIPNLSTLKYLASLHLENNELSGKIPITLGRLDSLRELFLQNNKFEGDVPQILKSKKGLRIMV</sequence>
<dbReference type="PANTHER" id="PTHR45631">
    <property type="entry name" value="OS07G0107800 PROTEIN-RELATED"/>
    <property type="match status" value="1"/>
</dbReference>
<organism evidence="8 9">
    <name type="scientific">Cinnamomum micranthum f. kanehirae</name>
    <dbReference type="NCBI Taxonomy" id="337451"/>
    <lineage>
        <taxon>Eukaryota</taxon>
        <taxon>Viridiplantae</taxon>
        <taxon>Streptophyta</taxon>
        <taxon>Embryophyta</taxon>
        <taxon>Tracheophyta</taxon>
        <taxon>Spermatophyta</taxon>
        <taxon>Magnoliopsida</taxon>
        <taxon>Magnoliidae</taxon>
        <taxon>Laurales</taxon>
        <taxon>Lauraceae</taxon>
        <taxon>Cinnamomum</taxon>
    </lineage>
</organism>
<dbReference type="SUPFAM" id="SSF52058">
    <property type="entry name" value="L domain-like"/>
    <property type="match status" value="1"/>
</dbReference>
<comment type="caution">
    <text evidence="8">The sequence shown here is derived from an EMBL/GenBank/DDBJ whole genome shotgun (WGS) entry which is preliminary data.</text>
</comment>
<dbReference type="Pfam" id="PF00560">
    <property type="entry name" value="LRR_1"/>
    <property type="match status" value="2"/>
</dbReference>
<evidence type="ECO:0000256" key="3">
    <source>
        <dbReference type="ARBA" id="ARBA00022729"/>
    </source>
</evidence>
<feature type="signal peptide" evidence="6">
    <location>
        <begin position="1"/>
        <end position="20"/>
    </location>
</feature>
<comment type="subcellular location">
    <subcellularLocation>
        <location evidence="1">Membrane</location>
        <topology evidence="1">Single-pass membrane protein</topology>
    </subcellularLocation>
</comment>
<evidence type="ECO:0000259" key="7">
    <source>
        <dbReference type="Pfam" id="PF12819"/>
    </source>
</evidence>
<dbReference type="Pfam" id="PF12819">
    <property type="entry name" value="Malectin_like"/>
    <property type="match status" value="1"/>
</dbReference>
<name>A0A3S3MN26_9MAGN</name>
<dbReference type="EMBL" id="QPKB01000003">
    <property type="protein sequence ID" value="RWR79371.1"/>
    <property type="molecule type" value="Genomic_DNA"/>
</dbReference>
<keyword evidence="8" id="KW-0418">Kinase</keyword>
<dbReference type="PANTHER" id="PTHR45631:SF45">
    <property type="entry name" value="LEUCINE-RICH REPEAT (LRR) FAMILY PROTEIN"/>
    <property type="match status" value="1"/>
</dbReference>
<evidence type="ECO:0000313" key="9">
    <source>
        <dbReference type="Proteomes" id="UP000283530"/>
    </source>
</evidence>
<dbReference type="FunFam" id="3.80.10.10:FF:000041">
    <property type="entry name" value="LRR receptor-like serine/threonine-protein kinase ERECTA"/>
    <property type="match status" value="1"/>
</dbReference>
<gene>
    <name evidence="8" type="ORF">CKAN_00794300</name>
</gene>
<feature type="chain" id="PRO_5018611044" evidence="6">
    <location>
        <begin position="21"/>
        <end position="503"/>
    </location>
</feature>
<keyword evidence="4" id="KW-0677">Repeat</keyword>
<evidence type="ECO:0000313" key="8">
    <source>
        <dbReference type="EMBL" id="RWR79371.1"/>
    </source>
</evidence>
<evidence type="ECO:0000256" key="2">
    <source>
        <dbReference type="ARBA" id="ARBA00022614"/>
    </source>
</evidence>
<protein>
    <submittedName>
        <fullName evidence="8">Putative LRR receptor-like serine/threonine-protein kinase</fullName>
    </submittedName>
</protein>
<dbReference type="OrthoDB" id="1394818at2759"/>
<evidence type="ECO:0000256" key="6">
    <source>
        <dbReference type="SAM" id="SignalP"/>
    </source>
</evidence>
<keyword evidence="8" id="KW-0808">Transferase</keyword>